<accession>A0A1F5H377</accession>
<organism evidence="2 3">
    <name type="scientific">Candidatus Curtissbacteria bacterium RIFCSPLOWO2_01_FULL_42_50</name>
    <dbReference type="NCBI Taxonomy" id="1797730"/>
    <lineage>
        <taxon>Bacteria</taxon>
        <taxon>Candidatus Curtissiibacteriota</taxon>
    </lineage>
</organism>
<dbReference type="InterPro" id="IPR036812">
    <property type="entry name" value="NAD(P)_OxRdtase_dom_sf"/>
</dbReference>
<sequence>MNKVELGRTGLSVTQFCIGTAAVGNMPDAFGSSVPEGQAYKTIEKALQGPLNFLDTASNYGASEKIIGQVIRNSRGLPEGFA</sequence>
<dbReference type="EMBL" id="MFBT01000034">
    <property type="protein sequence ID" value="OGD98616.1"/>
    <property type="molecule type" value="Genomic_DNA"/>
</dbReference>
<evidence type="ECO:0000313" key="3">
    <source>
        <dbReference type="Proteomes" id="UP000177039"/>
    </source>
</evidence>
<dbReference type="AlphaFoldDB" id="A0A1F5H377"/>
<comment type="caution">
    <text evidence="2">The sequence shown here is derived from an EMBL/GenBank/DDBJ whole genome shotgun (WGS) entry which is preliminary data.</text>
</comment>
<reference evidence="2 3" key="1">
    <citation type="journal article" date="2016" name="Nat. Commun.">
        <title>Thousands of microbial genomes shed light on interconnected biogeochemical processes in an aquifer system.</title>
        <authorList>
            <person name="Anantharaman K."/>
            <person name="Brown C.T."/>
            <person name="Hug L.A."/>
            <person name="Sharon I."/>
            <person name="Castelle C.J."/>
            <person name="Probst A.J."/>
            <person name="Thomas B.C."/>
            <person name="Singh A."/>
            <person name="Wilkins M.J."/>
            <person name="Karaoz U."/>
            <person name="Brodie E.L."/>
            <person name="Williams K.H."/>
            <person name="Hubbard S.S."/>
            <person name="Banfield J.F."/>
        </authorList>
    </citation>
    <scope>NUCLEOTIDE SEQUENCE [LARGE SCALE GENOMIC DNA]</scope>
</reference>
<feature type="domain" description="NADP-dependent oxidoreductase" evidence="1">
    <location>
        <begin position="17"/>
        <end position="75"/>
    </location>
</feature>
<evidence type="ECO:0000259" key="1">
    <source>
        <dbReference type="Pfam" id="PF00248"/>
    </source>
</evidence>
<gene>
    <name evidence="2" type="ORF">A3B54_05545</name>
</gene>
<evidence type="ECO:0000313" key="2">
    <source>
        <dbReference type="EMBL" id="OGD98616.1"/>
    </source>
</evidence>
<dbReference type="Proteomes" id="UP000177039">
    <property type="component" value="Unassembled WGS sequence"/>
</dbReference>
<proteinExistence type="predicted"/>
<dbReference type="Pfam" id="PF00248">
    <property type="entry name" value="Aldo_ket_red"/>
    <property type="match status" value="1"/>
</dbReference>
<name>A0A1F5H377_9BACT</name>
<dbReference type="Gene3D" id="3.20.20.100">
    <property type="entry name" value="NADP-dependent oxidoreductase domain"/>
    <property type="match status" value="1"/>
</dbReference>
<dbReference type="SUPFAM" id="SSF51430">
    <property type="entry name" value="NAD(P)-linked oxidoreductase"/>
    <property type="match status" value="1"/>
</dbReference>
<protein>
    <recommendedName>
        <fullName evidence="1">NADP-dependent oxidoreductase domain-containing protein</fullName>
    </recommendedName>
</protein>
<dbReference type="InterPro" id="IPR023210">
    <property type="entry name" value="NADP_OxRdtase_dom"/>
</dbReference>